<dbReference type="OrthoDB" id="4062651at2759"/>
<dbReference type="PROSITE" id="PS50011">
    <property type="entry name" value="PROTEIN_KINASE_DOM"/>
    <property type="match status" value="1"/>
</dbReference>
<dbReference type="STRING" id="27342.A0A0H2RV87"/>
<dbReference type="InParanoid" id="A0A0H2RV87"/>
<proteinExistence type="predicted"/>
<name>A0A0H2RV87_9AGAM</name>
<accession>A0A0H2RV87</accession>
<evidence type="ECO:0000256" key="1">
    <source>
        <dbReference type="ARBA" id="ARBA00022741"/>
    </source>
</evidence>
<sequence>MSPRWAPYEYYFVEDEDIFHRTQKSDVWAFGMTVLELLTGNPPYAYIIADHRVSTEIKMGRLPRKPDINDSDPHTELKHFMWSICLKCWRLKPEERPSMREILEEMLDYPLKDIHSVTVDARRQGISQRN</sequence>
<dbReference type="InterPro" id="IPR011009">
    <property type="entry name" value="Kinase-like_dom_sf"/>
</dbReference>
<evidence type="ECO:0000313" key="4">
    <source>
        <dbReference type="EMBL" id="KLO15492.1"/>
    </source>
</evidence>
<protein>
    <recommendedName>
        <fullName evidence="3">Protein kinase domain-containing protein</fullName>
    </recommendedName>
</protein>
<dbReference type="InterPro" id="IPR001245">
    <property type="entry name" value="Ser-Thr/Tyr_kinase_cat_dom"/>
</dbReference>
<keyword evidence="2" id="KW-0067">ATP-binding</keyword>
<dbReference type="GO" id="GO:0004672">
    <property type="term" value="F:protein kinase activity"/>
    <property type="evidence" value="ECO:0007669"/>
    <property type="project" value="InterPro"/>
</dbReference>
<reference evidence="4 5" key="1">
    <citation type="submission" date="2015-04" db="EMBL/GenBank/DDBJ databases">
        <title>Complete genome sequence of Schizopora paradoxa KUC8140, a cosmopolitan wood degrader in East Asia.</title>
        <authorList>
            <consortium name="DOE Joint Genome Institute"/>
            <person name="Min B."/>
            <person name="Park H."/>
            <person name="Jang Y."/>
            <person name="Kim J.-J."/>
            <person name="Kim K.H."/>
            <person name="Pangilinan J."/>
            <person name="Lipzen A."/>
            <person name="Riley R."/>
            <person name="Grigoriev I.V."/>
            <person name="Spatafora J.W."/>
            <person name="Choi I.-G."/>
        </authorList>
    </citation>
    <scope>NUCLEOTIDE SEQUENCE [LARGE SCALE GENOMIC DNA]</scope>
    <source>
        <strain evidence="4 5">KUC8140</strain>
    </source>
</reference>
<evidence type="ECO:0000313" key="5">
    <source>
        <dbReference type="Proteomes" id="UP000053477"/>
    </source>
</evidence>
<evidence type="ECO:0000256" key="2">
    <source>
        <dbReference type="ARBA" id="ARBA00022840"/>
    </source>
</evidence>
<keyword evidence="5" id="KW-1185">Reference proteome</keyword>
<keyword evidence="1" id="KW-0547">Nucleotide-binding</keyword>
<dbReference type="EMBL" id="KQ085929">
    <property type="protein sequence ID" value="KLO15492.1"/>
    <property type="molecule type" value="Genomic_DNA"/>
</dbReference>
<dbReference type="InterPro" id="IPR050198">
    <property type="entry name" value="Non-receptor_tyrosine_kinases"/>
</dbReference>
<gene>
    <name evidence="4" type="ORF">SCHPADRAFT_849513</name>
</gene>
<dbReference type="Pfam" id="PF07714">
    <property type="entry name" value="PK_Tyr_Ser-Thr"/>
    <property type="match status" value="1"/>
</dbReference>
<dbReference type="GO" id="GO:0005524">
    <property type="term" value="F:ATP binding"/>
    <property type="evidence" value="ECO:0007669"/>
    <property type="project" value="UniProtKB-KW"/>
</dbReference>
<dbReference type="Proteomes" id="UP000053477">
    <property type="component" value="Unassembled WGS sequence"/>
</dbReference>
<dbReference type="SUPFAM" id="SSF56112">
    <property type="entry name" value="Protein kinase-like (PK-like)"/>
    <property type="match status" value="1"/>
</dbReference>
<evidence type="ECO:0000259" key="3">
    <source>
        <dbReference type="PROSITE" id="PS50011"/>
    </source>
</evidence>
<dbReference type="Gene3D" id="1.10.510.10">
    <property type="entry name" value="Transferase(Phosphotransferase) domain 1"/>
    <property type="match status" value="1"/>
</dbReference>
<dbReference type="InterPro" id="IPR000719">
    <property type="entry name" value="Prot_kinase_dom"/>
</dbReference>
<feature type="domain" description="Protein kinase" evidence="3">
    <location>
        <begin position="1"/>
        <end position="112"/>
    </location>
</feature>
<dbReference type="AlphaFoldDB" id="A0A0H2RV87"/>
<organism evidence="4 5">
    <name type="scientific">Schizopora paradoxa</name>
    <dbReference type="NCBI Taxonomy" id="27342"/>
    <lineage>
        <taxon>Eukaryota</taxon>
        <taxon>Fungi</taxon>
        <taxon>Dikarya</taxon>
        <taxon>Basidiomycota</taxon>
        <taxon>Agaricomycotina</taxon>
        <taxon>Agaricomycetes</taxon>
        <taxon>Hymenochaetales</taxon>
        <taxon>Schizoporaceae</taxon>
        <taxon>Schizopora</taxon>
    </lineage>
</organism>
<dbReference type="PANTHER" id="PTHR24418">
    <property type="entry name" value="TYROSINE-PROTEIN KINASE"/>
    <property type="match status" value="1"/>
</dbReference>